<dbReference type="EMBL" id="JBBKAM010000002">
    <property type="protein sequence ID" value="MEJ8640955.1"/>
    <property type="molecule type" value="Genomic_DNA"/>
</dbReference>
<dbReference type="EC" id="2.3.1.-" evidence="2"/>
<reference evidence="2 3" key="1">
    <citation type="submission" date="2024-03" db="EMBL/GenBank/DDBJ databases">
        <title>Novel Streptomyces species of biotechnological and ecological value are a feature of Machair soil.</title>
        <authorList>
            <person name="Prole J.R."/>
            <person name="Goodfellow M."/>
            <person name="Allenby N."/>
            <person name="Ward A.C."/>
        </authorList>
    </citation>
    <scope>NUCLEOTIDE SEQUENCE [LARGE SCALE GENOMIC DNA]</scope>
    <source>
        <strain evidence="2 3">MS1.HAVA.3</strain>
    </source>
</reference>
<evidence type="ECO:0000313" key="3">
    <source>
        <dbReference type="Proteomes" id="UP001382904"/>
    </source>
</evidence>
<comment type="caution">
    <text evidence="2">The sequence shown here is derived from an EMBL/GenBank/DDBJ whole genome shotgun (WGS) entry which is preliminary data.</text>
</comment>
<keyword evidence="3" id="KW-1185">Reference proteome</keyword>
<evidence type="ECO:0000313" key="2">
    <source>
        <dbReference type="EMBL" id="MEJ8640955.1"/>
    </source>
</evidence>
<dbReference type="GO" id="GO:0016746">
    <property type="term" value="F:acyltransferase activity"/>
    <property type="evidence" value="ECO:0007669"/>
    <property type="project" value="UniProtKB-KW"/>
</dbReference>
<keyword evidence="2" id="KW-0808">Transferase</keyword>
<dbReference type="Proteomes" id="UP001382904">
    <property type="component" value="Unassembled WGS sequence"/>
</dbReference>
<dbReference type="InterPro" id="IPR000182">
    <property type="entry name" value="GNAT_dom"/>
</dbReference>
<dbReference type="PROSITE" id="PS51186">
    <property type="entry name" value="GNAT"/>
    <property type="match status" value="1"/>
</dbReference>
<protein>
    <submittedName>
        <fullName evidence="2">GNAT family N-acetyltransferase</fullName>
        <ecNumber evidence="2">2.3.1.-</ecNumber>
    </submittedName>
</protein>
<proteinExistence type="predicted"/>
<organism evidence="2 3">
    <name type="scientific">Streptomyces caledonius</name>
    <dbReference type="NCBI Taxonomy" id="3134107"/>
    <lineage>
        <taxon>Bacteria</taxon>
        <taxon>Bacillati</taxon>
        <taxon>Actinomycetota</taxon>
        <taxon>Actinomycetes</taxon>
        <taxon>Kitasatosporales</taxon>
        <taxon>Streptomycetaceae</taxon>
        <taxon>Streptomyces</taxon>
    </lineage>
</organism>
<dbReference type="CDD" id="cd04301">
    <property type="entry name" value="NAT_SF"/>
    <property type="match status" value="1"/>
</dbReference>
<accession>A0ABU8TZW8</accession>
<sequence length="183" mass="19770">MTAHTAPAFEVIARPEDVTPELRRQLIACWETVANAGGAVIAAAFPLPPVSACDVGPVVDELVRGLDPRRGRLLVAVIGGALAGWLVVRRDLHPLVAHCGVVNHVQTHPRFRGRGIGAALMDRVRDVARDEMGLERLTLAARAGLGLEDFYRKLGWVEVGRWPGALRIAPGDDRDEILMSLAL</sequence>
<gene>
    <name evidence="2" type="ORF">WKI68_04785</name>
</gene>
<dbReference type="Pfam" id="PF00583">
    <property type="entry name" value="Acetyltransf_1"/>
    <property type="match status" value="1"/>
</dbReference>
<feature type="domain" description="N-acetyltransferase" evidence="1">
    <location>
        <begin position="31"/>
        <end position="183"/>
    </location>
</feature>
<name>A0ABU8TZW8_9ACTN</name>
<evidence type="ECO:0000259" key="1">
    <source>
        <dbReference type="PROSITE" id="PS51186"/>
    </source>
</evidence>
<keyword evidence="2" id="KW-0012">Acyltransferase</keyword>
<dbReference type="InterPro" id="IPR016181">
    <property type="entry name" value="Acyl_CoA_acyltransferase"/>
</dbReference>
<dbReference type="Gene3D" id="3.40.630.30">
    <property type="match status" value="1"/>
</dbReference>
<dbReference type="SUPFAM" id="SSF55729">
    <property type="entry name" value="Acyl-CoA N-acyltransferases (Nat)"/>
    <property type="match status" value="1"/>
</dbReference>